<comment type="similarity">
    <text evidence="2">Belongs to the SUA5 family.</text>
</comment>
<proteinExistence type="inferred from homology"/>
<evidence type="ECO:0000256" key="3">
    <source>
        <dbReference type="ARBA" id="ARBA00012584"/>
    </source>
</evidence>
<feature type="region of interest" description="Disordered" evidence="14">
    <location>
        <begin position="430"/>
        <end position="464"/>
    </location>
</feature>
<evidence type="ECO:0000256" key="5">
    <source>
        <dbReference type="ARBA" id="ARBA00022490"/>
    </source>
</evidence>
<evidence type="ECO:0000256" key="1">
    <source>
        <dbReference type="ARBA" id="ARBA00004496"/>
    </source>
</evidence>
<evidence type="ECO:0000256" key="7">
    <source>
        <dbReference type="ARBA" id="ARBA00022694"/>
    </source>
</evidence>
<comment type="function">
    <text evidence="13">Required for the formation of a threonylcarbamoyl group on adenosine at position 37 (t(6)A37) in tRNAs that read codons beginning with adenine. Likely catalyzes the conversion of L-threonine, HCO(3)(-)/CO(2) and ATP to give threonylcarbamoyl-AMP (TC-AMP) as the acyladenylate intermediate, with the release of diphosphate. Required for normal translation, by ensuring translation fidelity at the level of codon recognition, appropriate translation initiation selection and maintenance of reading frame. Also involved in telomere replication. Binds to single-stranded telomeric (ssTG) DNA and positively regulates telomere length.</text>
</comment>
<dbReference type="OrthoDB" id="412787at2759"/>
<evidence type="ECO:0000313" key="16">
    <source>
        <dbReference type="EMBL" id="TVY17519.1"/>
    </source>
</evidence>
<dbReference type="Gene3D" id="3.90.870.10">
    <property type="entry name" value="DHBP synthase"/>
    <property type="match status" value="1"/>
</dbReference>
<dbReference type="InterPro" id="IPR017945">
    <property type="entry name" value="DHBP_synth_RibB-like_a/b_dom"/>
</dbReference>
<dbReference type="GO" id="GO:0061710">
    <property type="term" value="F:L-threonylcarbamoyladenylate synthase"/>
    <property type="evidence" value="ECO:0007669"/>
    <property type="project" value="UniProtKB-EC"/>
</dbReference>
<dbReference type="PROSITE" id="PS51163">
    <property type="entry name" value="YRDC"/>
    <property type="match status" value="1"/>
</dbReference>
<accession>A0A8T9BGC7</accession>
<dbReference type="EMBL" id="QGMF01000248">
    <property type="protein sequence ID" value="TVY17519.1"/>
    <property type="molecule type" value="Genomic_DNA"/>
</dbReference>
<dbReference type="Pfam" id="PF01300">
    <property type="entry name" value="Sua5_yciO_yrdC"/>
    <property type="match status" value="1"/>
</dbReference>
<comment type="catalytic activity">
    <reaction evidence="12">
        <text>L-threonine + hydrogencarbonate + ATP = L-threonylcarbamoyladenylate + diphosphate + H2O</text>
        <dbReference type="Rhea" id="RHEA:36407"/>
        <dbReference type="ChEBI" id="CHEBI:15377"/>
        <dbReference type="ChEBI" id="CHEBI:17544"/>
        <dbReference type="ChEBI" id="CHEBI:30616"/>
        <dbReference type="ChEBI" id="CHEBI:33019"/>
        <dbReference type="ChEBI" id="CHEBI:57926"/>
        <dbReference type="ChEBI" id="CHEBI:73682"/>
        <dbReference type="EC" id="2.7.7.87"/>
    </reaction>
</comment>
<dbReference type="Gene3D" id="3.40.50.11030">
    <property type="entry name" value="Threonylcarbamoyl-AMP synthase, C-terminal domain"/>
    <property type="match status" value="2"/>
</dbReference>
<dbReference type="InterPro" id="IPR038385">
    <property type="entry name" value="Sua5/YwlC_C"/>
</dbReference>
<dbReference type="PANTHER" id="PTHR17490:SF16">
    <property type="entry name" value="THREONYLCARBAMOYL-AMP SYNTHASE"/>
    <property type="match status" value="1"/>
</dbReference>
<dbReference type="SUPFAM" id="SSF55821">
    <property type="entry name" value="YrdC/RibB"/>
    <property type="match status" value="1"/>
</dbReference>
<dbReference type="Proteomes" id="UP000469559">
    <property type="component" value="Unassembled WGS sequence"/>
</dbReference>
<organism evidence="16 17">
    <name type="scientific">Lachnellula arida</name>
    <dbReference type="NCBI Taxonomy" id="1316785"/>
    <lineage>
        <taxon>Eukaryota</taxon>
        <taxon>Fungi</taxon>
        <taxon>Dikarya</taxon>
        <taxon>Ascomycota</taxon>
        <taxon>Pezizomycotina</taxon>
        <taxon>Leotiomycetes</taxon>
        <taxon>Helotiales</taxon>
        <taxon>Lachnaceae</taxon>
        <taxon>Lachnellula</taxon>
    </lineage>
</organism>
<evidence type="ECO:0000256" key="11">
    <source>
        <dbReference type="ARBA" id="ARBA00029774"/>
    </source>
</evidence>
<evidence type="ECO:0000256" key="8">
    <source>
        <dbReference type="ARBA" id="ARBA00022695"/>
    </source>
</evidence>
<keyword evidence="7" id="KW-0819">tRNA processing</keyword>
<dbReference type="EC" id="2.7.7.87" evidence="3"/>
<evidence type="ECO:0000256" key="4">
    <source>
        <dbReference type="ARBA" id="ARBA00015492"/>
    </source>
</evidence>
<sequence>MASGQSNGVPLSTRILNVDATKFGSFQNPQTLETLELPRDLSPNDPLLLAAHHLKTSNIPVGFPTETVYGLGADATRSDAVKGIYKAKGRPSDNPLIIHICDLTMLRNYLVSANTKLSASDPDPIPEIYKPLIKEFWPGPLTILLPNPTPSKLAPEVTAGLSTFGARMPSSPLALSLIALAGIPLAAPSANASTKPSPTTAAHVLHDLTGRIELILNGGPCQVGVESTVVDGLCSPPVVLRPGGVSIERIRQCAGWEDTAKGYKDQSEIGANAPRAPGMKYKHYSPKAKVVLYEAASKRDTRTGRITNSGIPLEAWRLLAAKDNKLSYLGLESVSWPVKVGIVSTKHWADWAGFHGAKWSTAEAPNRAAASDSDEAEHSDGEWDSVIVNHGTEEDPQYEPESFSPSWIRSTRSAHLKVFSRRPSASTSTSATATFYSPQDTDPAVKTGELWQGDRPSGFASRSDDFEDDFLSDSRSRHVADMYEIALGGETADIAHGLFSALRELDARGVDVIYVEGIDDEGDGNGDGDVAAAVMNRLRKAASVIEK</sequence>
<dbReference type="GO" id="GO:0003725">
    <property type="term" value="F:double-stranded RNA binding"/>
    <property type="evidence" value="ECO:0007669"/>
    <property type="project" value="InterPro"/>
</dbReference>
<evidence type="ECO:0000256" key="9">
    <source>
        <dbReference type="ARBA" id="ARBA00022741"/>
    </source>
</evidence>
<keyword evidence="10" id="KW-0067">ATP-binding</keyword>
<evidence type="ECO:0000313" key="17">
    <source>
        <dbReference type="Proteomes" id="UP000469559"/>
    </source>
</evidence>
<evidence type="ECO:0000256" key="2">
    <source>
        <dbReference type="ARBA" id="ARBA00007663"/>
    </source>
</evidence>
<dbReference type="InterPro" id="IPR050156">
    <property type="entry name" value="TC-AMP_synthase_SUA5"/>
</dbReference>
<dbReference type="GO" id="GO:0000049">
    <property type="term" value="F:tRNA binding"/>
    <property type="evidence" value="ECO:0007669"/>
    <property type="project" value="TreeGrafter"/>
</dbReference>
<keyword evidence="9" id="KW-0547">Nucleotide-binding</keyword>
<dbReference type="Pfam" id="PF03481">
    <property type="entry name" value="Sua5_C"/>
    <property type="match status" value="2"/>
</dbReference>
<dbReference type="InterPro" id="IPR006070">
    <property type="entry name" value="Sua5-like_dom"/>
</dbReference>
<reference evidence="16 17" key="1">
    <citation type="submission" date="2018-05" db="EMBL/GenBank/DDBJ databases">
        <title>Whole genome sequencing for identification of molecular markers to develop diagnostic detection tools for the regulated plant pathogen Lachnellula willkommii.</title>
        <authorList>
            <person name="Giroux E."/>
            <person name="Bilodeau G."/>
        </authorList>
    </citation>
    <scope>NUCLEOTIDE SEQUENCE [LARGE SCALE GENOMIC DNA]</scope>
    <source>
        <strain evidence="16 17">CBS 203.66</strain>
    </source>
</reference>
<evidence type="ECO:0000256" key="10">
    <source>
        <dbReference type="ARBA" id="ARBA00022840"/>
    </source>
</evidence>
<comment type="caution">
    <text evidence="16">The sequence shown here is derived from an EMBL/GenBank/DDBJ whole genome shotgun (WGS) entry which is preliminary data.</text>
</comment>
<evidence type="ECO:0000256" key="13">
    <source>
        <dbReference type="ARBA" id="ARBA00056339"/>
    </source>
</evidence>
<keyword evidence="8" id="KW-0548">Nucleotidyltransferase</keyword>
<keyword evidence="6" id="KW-0808">Transferase</keyword>
<dbReference type="GO" id="GO:0006450">
    <property type="term" value="P:regulation of translational fidelity"/>
    <property type="evidence" value="ECO:0007669"/>
    <property type="project" value="TreeGrafter"/>
</dbReference>
<dbReference type="FunFam" id="3.90.870.10:FF:000008">
    <property type="entry name" value="Threonylcarbamoyl-AMP synthase"/>
    <property type="match status" value="1"/>
</dbReference>
<evidence type="ECO:0000256" key="14">
    <source>
        <dbReference type="SAM" id="MobiDB-lite"/>
    </source>
</evidence>
<gene>
    <name evidence="16" type="primary">sua5</name>
    <name evidence="16" type="ORF">LARI1_G004663</name>
</gene>
<dbReference type="AlphaFoldDB" id="A0A8T9BGC7"/>
<dbReference type="InterPro" id="IPR005145">
    <property type="entry name" value="Sua5_C"/>
</dbReference>
<comment type="subcellular location">
    <subcellularLocation>
        <location evidence="1">Cytoplasm</location>
    </subcellularLocation>
</comment>
<evidence type="ECO:0000259" key="15">
    <source>
        <dbReference type="PROSITE" id="PS51163"/>
    </source>
</evidence>
<dbReference type="GO" id="GO:0005737">
    <property type="term" value="C:cytoplasm"/>
    <property type="evidence" value="ECO:0007669"/>
    <property type="project" value="UniProtKB-SubCell"/>
</dbReference>
<keyword evidence="17" id="KW-1185">Reference proteome</keyword>
<dbReference type="GO" id="GO:0002949">
    <property type="term" value="P:tRNA threonylcarbamoyladenosine modification"/>
    <property type="evidence" value="ECO:0007669"/>
    <property type="project" value="UniProtKB-ARBA"/>
</dbReference>
<keyword evidence="5" id="KW-0963">Cytoplasm</keyword>
<evidence type="ECO:0000256" key="6">
    <source>
        <dbReference type="ARBA" id="ARBA00022679"/>
    </source>
</evidence>
<feature type="region of interest" description="Disordered" evidence="14">
    <location>
        <begin position="362"/>
        <end position="381"/>
    </location>
</feature>
<dbReference type="PANTHER" id="PTHR17490">
    <property type="entry name" value="SUA5"/>
    <property type="match status" value="1"/>
</dbReference>
<dbReference type="GO" id="GO:0005524">
    <property type="term" value="F:ATP binding"/>
    <property type="evidence" value="ECO:0007669"/>
    <property type="project" value="UniProtKB-KW"/>
</dbReference>
<name>A0A8T9BGC7_9HELO</name>
<feature type="domain" description="YrdC-like" evidence="15">
    <location>
        <begin position="44"/>
        <end position="245"/>
    </location>
</feature>
<dbReference type="NCBIfam" id="TIGR00057">
    <property type="entry name" value="L-threonylcarbamoyladenylate synthase"/>
    <property type="match status" value="1"/>
</dbReference>
<protein>
    <recommendedName>
        <fullName evidence="4">Threonylcarbamoyl-AMP synthase</fullName>
        <ecNumber evidence="3">2.7.7.87</ecNumber>
    </recommendedName>
    <alternativeName>
        <fullName evidence="11">L-threonylcarbamoyladenylate synthase</fullName>
    </alternativeName>
</protein>
<evidence type="ECO:0000256" key="12">
    <source>
        <dbReference type="ARBA" id="ARBA00048366"/>
    </source>
</evidence>